<evidence type="ECO:0000313" key="1">
    <source>
        <dbReference type="EMBL" id="GGM08466.1"/>
    </source>
</evidence>
<dbReference type="EMBL" id="BMPI01000003">
    <property type="protein sequence ID" value="GGM08466.1"/>
    <property type="molecule type" value="Genomic_DNA"/>
</dbReference>
<evidence type="ECO:0000313" key="2">
    <source>
        <dbReference type="Proteomes" id="UP000642070"/>
    </source>
</evidence>
<keyword evidence="2" id="KW-1185">Reference proteome</keyword>
<dbReference type="Proteomes" id="UP000642070">
    <property type="component" value="Unassembled WGS sequence"/>
</dbReference>
<dbReference type="InterPro" id="IPR036291">
    <property type="entry name" value="NAD(P)-bd_dom_sf"/>
</dbReference>
<dbReference type="AlphaFoldDB" id="A0A917WI99"/>
<dbReference type="Gene3D" id="3.40.50.720">
    <property type="entry name" value="NAD(P)-binding Rossmann-like Domain"/>
    <property type="match status" value="1"/>
</dbReference>
<dbReference type="SUPFAM" id="SSF51735">
    <property type="entry name" value="NAD(P)-binding Rossmann-fold domains"/>
    <property type="match status" value="1"/>
</dbReference>
<evidence type="ECO:0008006" key="3">
    <source>
        <dbReference type="Google" id="ProtNLM"/>
    </source>
</evidence>
<protein>
    <recommendedName>
        <fullName evidence="3">SDR family NAD(P)-dependent oxidoreductase</fullName>
    </recommendedName>
</protein>
<dbReference type="InterPro" id="IPR002347">
    <property type="entry name" value="SDR_fam"/>
</dbReference>
<dbReference type="Pfam" id="PF00106">
    <property type="entry name" value="adh_short"/>
    <property type="match status" value="1"/>
</dbReference>
<reference evidence="1" key="2">
    <citation type="submission" date="2020-09" db="EMBL/GenBank/DDBJ databases">
        <authorList>
            <person name="Sun Q."/>
            <person name="Ohkuma M."/>
        </authorList>
    </citation>
    <scope>NUCLEOTIDE SEQUENCE</scope>
    <source>
        <strain evidence="1">JCM 19831</strain>
    </source>
</reference>
<organism evidence="1 2">
    <name type="scientific">Dactylosporangium sucinum</name>
    <dbReference type="NCBI Taxonomy" id="1424081"/>
    <lineage>
        <taxon>Bacteria</taxon>
        <taxon>Bacillati</taxon>
        <taxon>Actinomycetota</taxon>
        <taxon>Actinomycetes</taxon>
        <taxon>Micromonosporales</taxon>
        <taxon>Micromonosporaceae</taxon>
        <taxon>Dactylosporangium</taxon>
    </lineage>
</organism>
<sequence>MADRLDGTVALVTGASSGIGSAAALALAAQGAAVALAYIVTRPRHVAINELRPTEQVA</sequence>
<gene>
    <name evidence="1" type="ORF">GCM10007977_006880</name>
</gene>
<reference evidence="1" key="1">
    <citation type="journal article" date="2014" name="Int. J. Syst. Evol. Microbiol.">
        <title>Complete genome sequence of Corynebacterium casei LMG S-19264T (=DSM 44701T), isolated from a smear-ripened cheese.</title>
        <authorList>
            <consortium name="US DOE Joint Genome Institute (JGI-PGF)"/>
            <person name="Walter F."/>
            <person name="Albersmeier A."/>
            <person name="Kalinowski J."/>
            <person name="Ruckert C."/>
        </authorList>
    </citation>
    <scope>NUCLEOTIDE SEQUENCE</scope>
    <source>
        <strain evidence="1">JCM 19831</strain>
    </source>
</reference>
<dbReference type="RefSeq" id="WP_268241643.1">
    <property type="nucleotide sequence ID" value="NZ_BMPI01000003.1"/>
</dbReference>
<proteinExistence type="predicted"/>
<comment type="caution">
    <text evidence="1">The sequence shown here is derived from an EMBL/GenBank/DDBJ whole genome shotgun (WGS) entry which is preliminary data.</text>
</comment>
<accession>A0A917WI99</accession>
<name>A0A917WI99_9ACTN</name>